<sequence>MFRSLRSFFYNRAANSGRKHPLYIVPTLDGLKVIALNITLLVIGLVYANNYVLLFNFVLFCLFLGSMFYTHFNLSGVRLESIQIPSFHAGEDSSAILHFSSSNAQGHYFIRPYFKSSLVRLNHFKETFPIRPDETTVVKVSLKGIKRGQDTIKSVYIETLFPFNFFRCFTFFNINQDIFIFPERSNLNIHEEVEVTDSRKEDGDDFYLRDYVPGDSLKRVDWKKLAQTNKWYTRQFQAHIPSPIMLILDKTPVEDTLKSISFSIHNLHQQNIKYGLKLGDSVLIAPENSPRHLTQCLRELARYHA</sequence>
<reference evidence="2 3" key="1">
    <citation type="submission" date="2018-01" db="EMBL/GenBank/DDBJ databases">
        <title>Complete genome sequence of Bacteriovorax stolpii DSM12778.</title>
        <authorList>
            <person name="Tang B."/>
            <person name="Chang J."/>
        </authorList>
    </citation>
    <scope>NUCLEOTIDE SEQUENCE [LARGE SCALE GENOMIC DNA]</scope>
    <source>
        <strain evidence="2 3">DSM 12778</strain>
    </source>
</reference>
<dbReference type="Pfam" id="PF01882">
    <property type="entry name" value="DUF58"/>
    <property type="match status" value="1"/>
</dbReference>
<dbReference type="PANTHER" id="PTHR34351">
    <property type="entry name" value="SLR1927 PROTEIN-RELATED"/>
    <property type="match status" value="1"/>
</dbReference>
<dbReference type="AlphaFoldDB" id="A0A2K9NM27"/>
<dbReference type="Proteomes" id="UP000235584">
    <property type="component" value="Chromosome"/>
</dbReference>
<evidence type="ECO:0000313" key="3">
    <source>
        <dbReference type="Proteomes" id="UP000235584"/>
    </source>
</evidence>
<protein>
    <recommendedName>
        <fullName evidence="1">DUF58 domain-containing protein</fullName>
    </recommendedName>
</protein>
<feature type="domain" description="DUF58" evidence="1">
    <location>
        <begin position="209"/>
        <end position="256"/>
    </location>
</feature>
<dbReference type="InterPro" id="IPR002881">
    <property type="entry name" value="DUF58"/>
</dbReference>
<name>A0A2K9NM27_BACTC</name>
<evidence type="ECO:0000313" key="2">
    <source>
        <dbReference type="EMBL" id="AUN96560.1"/>
    </source>
</evidence>
<dbReference type="EMBL" id="CP025704">
    <property type="protein sequence ID" value="AUN96560.1"/>
    <property type="molecule type" value="Genomic_DNA"/>
</dbReference>
<proteinExistence type="predicted"/>
<dbReference type="KEGG" id="bsto:C0V70_00255"/>
<keyword evidence="3" id="KW-1185">Reference proteome</keyword>
<dbReference type="RefSeq" id="WP_102241855.1">
    <property type="nucleotide sequence ID" value="NZ_CP025704.1"/>
</dbReference>
<organism evidence="2 3">
    <name type="scientific">Bacteriovorax stolpii</name>
    <name type="common">Bdellovibrio stolpii</name>
    <dbReference type="NCBI Taxonomy" id="960"/>
    <lineage>
        <taxon>Bacteria</taxon>
        <taxon>Pseudomonadati</taxon>
        <taxon>Bdellovibrionota</taxon>
        <taxon>Bacteriovoracia</taxon>
        <taxon>Bacteriovoracales</taxon>
        <taxon>Bacteriovoracaceae</taxon>
        <taxon>Bacteriovorax</taxon>
    </lineage>
</organism>
<gene>
    <name evidence="2" type="ORF">C0V70_00255</name>
</gene>
<accession>A0A2K9NM27</accession>
<dbReference type="PANTHER" id="PTHR34351:SF1">
    <property type="entry name" value="SLR1927 PROTEIN"/>
    <property type="match status" value="1"/>
</dbReference>
<evidence type="ECO:0000259" key="1">
    <source>
        <dbReference type="Pfam" id="PF01882"/>
    </source>
</evidence>